<reference evidence="3" key="2">
    <citation type="journal article" date="2021" name="PeerJ">
        <title>Extensive microbial diversity within the chicken gut microbiome revealed by metagenomics and culture.</title>
        <authorList>
            <person name="Gilroy R."/>
            <person name="Ravi A."/>
            <person name="Getino M."/>
            <person name="Pursley I."/>
            <person name="Horton D.L."/>
            <person name="Alikhan N.F."/>
            <person name="Baker D."/>
            <person name="Gharbi K."/>
            <person name="Hall N."/>
            <person name="Watson M."/>
            <person name="Adriaenssens E.M."/>
            <person name="Foster-Nyarko E."/>
            <person name="Jarju S."/>
            <person name="Secka A."/>
            <person name="Antonio M."/>
            <person name="Oren A."/>
            <person name="Chaudhuri R.R."/>
            <person name="La Ragione R."/>
            <person name="Hildebrand F."/>
            <person name="Pallen M.J."/>
        </authorList>
    </citation>
    <scope>NUCLEOTIDE SEQUENCE</scope>
    <source>
        <strain evidence="3">CHK184-25365</strain>
    </source>
</reference>
<keyword evidence="2" id="KW-0472">Membrane</keyword>
<name>A0A9D1DBN1_9FIRM</name>
<organism evidence="3 4">
    <name type="scientific">Candidatus Egerieicola pullicola</name>
    <dbReference type="NCBI Taxonomy" id="2840775"/>
    <lineage>
        <taxon>Bacteria</taxon>
        <taxon>Bacillati</taxon>
        <taxon>Bacillota</taxon>
        <taxon>Clostridia</taxon>
        <taxon>Eubacteriales</taxon>
        <taxon>Oscillospiraceae</taxon>
        <taxon>Oscillospiraceae incertae sedis</taxon>
        <taxon>Candidatus Egerieicola</taxon>
    </lineage>
</organism>
<sequence length="183" mass="19731">MEKLKSFFGKKVNVISVIIGWVVLLGIVGCVVTILLLNGYDMAERTDRLITYETVTEEMALPGGSLLDNNRDNTTTDTNTGTTAPTGPVTTVSYAGTLPSGSVSSATYQDGTLRVQIAFYRNDDTFLANLRAALAAGQTIKLYDADGNLIGETNRVEVDGNFIVAVFDNVNNLLYNTNLTYEG</sequence>
<dbReference type="AlphaFoldDB" id="A0A9D1DBN1"/>
<dbReference type="PROSITE" id="PS51257">
    <property type="entry name" value="PROKAR_LIPOPROTEIN"/>
    <property type="match status" value="1"/>
</dbReference>
<feature type="transmembrane region" description="Helical" evidence="2">
    <location>
        <begin position="12"/>
        <end position="37"/>
    </location>
</feature>
<proteinExistence type="predicted"/>
<protein>
    <submittedName>
        <fullName evidence="3">Uncharacterized protein</fullName>
    </submittedName>
</protein>
<feature type="compositionally biased region" description="Low complexity" evidence="1">
    <location>
        <begin position="72"/>
        <end position="87"/>
    </location>
</feature>
<keyword evidence="2" id="KW-0812">Transmembrane</keyword>
<evidence type="ECO:0000313" key="3">
    <source>
        <dbReference type="EMBL" id="HIR40382.1"/>
    </source>
</evidence>
<keyword evidence="2" id="KW-1133">Transmembrane helix</keyword>
<gene>
    <name evidence="3" type="ORF">IAB36_00930</name>
</gene>
<evidence type="ECO:0000313" key="4">
    <source>
        <dbReference type="Proteomes" id="UP000886749"/>
    </source>
</evidence>
<comment type="caution">
    <text evidence="3">The sequence shown here is derived from an EMBL/GenBank/DDBJ whole genome shotgun (WGS) entry which is preliminary data.</text>
</comment>
<dbReference type="EMBL" id="DVGY01000023">
    <property type="protein sequence ID" value="HIR40382.1"/>
    <property type="molecule type" value="Genomic_DNA"/>
</dbReference>
<dbReference type="Proteomes" id="UP000886749">
    <property type="component" value="Unassembled WGS sequence"/>
</dbReference>
<evidence type="ECO:0000256" key="1">
    <source>
        <dbReference type="SAM" id="MobiDB-lite"/>
    </source>
</evidence>
<evidence type="ECO:0000256" key="2">
    <source>
        <dbReference type="SAM" id="Phobius"/>
    </source>
</evidence>
<accession>A0A9D1DBN1</accession>
<feature type="non-terminal residue" evidence="3">
    <location>
        <position position="183"/>
    </location>
</feature>
<feature type="region of interest" description="Disordered" evidence="1">
    <location>
        <begin position="62"/>
        <end position="87"/>
    </location>
</feature>
<reference evidence="3" key="1">
    <citation type="submission" date="2020-10" db="EMBL/GenBank/DDBJ databases">
        <authorList>
            <person name="Gilroy R."/>
        </authorList>
    </citation>
    <scope>NUCLEOTIDE SEQUENCE</scope>
    <source>
        <strain evidence="3">CHK184-25365</strain>
    </source>
</reference>